<feature type="active site" evidence="11">
    <location>
        <position position="166"/>
    </location>
</feature>
<evidence type="ECO:0000256" key="6">
    <source>
        <dbReference type="ARBA" id="ARBA00022829"/>
    </source>
</evidence>
<feature type="active site" evidence="11">
    <location>
        <position position="276"/>
    </location>
</feature>
<dbReference type="Gene3D" id="1.10.443.10">
    <property type="entry name" value="Intergrase catalytic core"/>
    <property type="match status" value="1"/>
</dbReference>
<keyword evidence="7 11" id="KW-0229">DNA integration</keyword>
<feature type="active site" evidence="11">
    <location>
        <position position="279"/>
    </location>
</feature>
<dbReference type="Pfam" id="PF02899">
    <property type="entry name" value="Phage_int_SAM_1"/>
    <property type="match status" value="1"/>
</dbReference>
<dbReference type="PROSITE" id="PS51900">
    <property type="entry name" value="CB"/>
    <property type="match status" value="1"/>
</dbReference>
<keyword evidence="5 11" id="KW-0132">Cell division</keyword>
<keyword evidence="10 11" id="KW-0131">Cell cycle</keyword>
<keyword evidence="4 11" id="KW-0963">Cytoplasm</keyword>
<dbReference type="Proteomes" id="UP000315252">
    <property type="component" value="Unassembled WGS sequence"/>
</dbReference>
<dbReference type="HAMAP" id="MF_01808">
    <property type="entry name" value="Recomb_XerC_XerD"/>
    <property type="match status" value="1"/>
</dbReference>
<keyword evidence="15" id="KW-1185">Reference proteome</keyword>
<dbReference type="GO" id="GO:0009037">
    <property type="term" value="F:tyrosine-based site-specific recombinase activity"/>
    <property type="evidence" value="ECO:0007669"/>
    <property type="project" value="UniProtKB-UniRule"/>
</dbReference>
<evidence type="ECO:0000313" key="15">
    <source>
        <dbReference type="Proteomes" id="UP000315252"/>
    </source>
</evidence>
<dbReference type="AlphaFoldDB" id="A0A545T7S7"/>
<dbReference type="InterPro" id="IPR002104">
    <property type="entry name" value="Integrase_catalytic"/>
</dbReference>
<dbReference type="GO" id="GO:0051301">
    <property type="term" value="P:cell division"/>
    <property type="evidence" value="ECO:0007669"/>
    <property type="project" value="UniProtKB-KW"/>
</dbReference>
<dbReference type="Gene3D" id="1.10.150.130">
    <property type="match status" value="1"/>
</dbReference>
<feature type="domain" description="Tyr recombinase" evidence="12">
    <location>
        <begin position="125"/>
        <end position="324"/>
    </location>
</feature>
<dbReference type="GO" id="GO:0006313">
    <property type="term" value="P:DNA transposition"/>
    <property type="evidence" value="ECO:0007669"/>
    <property type="project" value="UniProtKB-UniRule"/>
</dbReference>
<evidence type="ECO:0000256" key="9">
    <source>
        <dbReference type="ARBA" id="ARBA00023172"/>
    </source>
</evidence>
<comment type="function">
    <text evidence="11">Site-specific tyrosine recombinase, which acts by catalyzing the cutting and rejoining of the recombining DNA molecules. The XerC-XerD complex is essential to convert dimers of the bacterial chromosome into monomers to permit their segregation at cell division. It also contributes to the segregational stability of plasmids.</text>
</comment>
<sequence>MGKAGSAGLTAGPSAGLAKGLPAGSDAFLEMLAAERGAAANTLDAYRRDLEDCADFLSGRGRDLGDAQTDDLRAYLRFLTASGMAPRTAARRLSALRQFYRFLYEDRLRADDPTTGLEAPRQGRALPKILNEAEVERLLDAARADGSPEGIRLVTLLELLYATGLRVSELVSLPLSATARDPRVLLVQGKGGRERLVPLSGPAREALSSYREIRARFLISKQSAKQAKNLKLRVPDSPWLFPSRGKSGHLTRHRVGQLLKDLAIAAGIDPAKVSPHVMRHAFASHLLDHGADLRAVQKMLGHADISTTQIYTHVLSERMKTLVLNHHPLSGAPAEKRR</sequence>
<evidence type="ECO:0000256" key="4">
    <source>
        <dbReference type="ARBA" id="ARBA00022490"/>
    </source>
</evidence>
<dbReference type="InterPro" id="IPR011932">
    <property type="entry name" value="Recomb_XerD"/>
</dbReference>
<dbReference type="InterPro" id="IPR013762">
    <property type="entry name" value="Integrase-like_cat_sf"/>
</dbReference>
<protein>
    <recommendedName>
        <fullName evidence="3 11">Tyrosine recombinase XerD</fullName>
    </recommendedName>
</protein>
<comment type="caution">
    <text evidence="14">The sequence shown here is derived from an EMBL/GenBank/DDBJ whole genome shotgun (WGS) entry which is preliminary data.</text>
</comment>
<comment type="subunit">
    <text evidence="11">Forms a cyclic heterotetrameric complex composed of two molecules of XerC and two molecules of XerD.</text>
</comment>
<dbReference type="EMBL" id="VHSH01000011">
    <property type="protein sequence ID" value="TQV73284.1"/>
    <property type="molecule type" value="Genomic_DNA"/>
</dbReference>
<accession>A0A545T7S7</accession>
<evidence type="ECO:0000256" key="1">
    <source>
        <dbReference type="ARBA" id="ARBA00004496"/>
    </source>
</evidence>
<dbReference type="SUPFAM" id="SSF56349">
    <property type="entry name" value="DNA breaking-rejoining enzymes"/>
    <property type="match status" value="1"/>
</dbReference>
<dbReference type="OrthoDB" id="9801717at2"/>
<feature type="active site" evidence="11">
    <location>
        <position position="190"/>
    </location>
</feature>
<keyword evidence="6 11" id="KW-0159">Chromosome partition</keyword>
<evidence type="ECO:0000313" key="14">
    <source>
        <dbReference type="EMBL" id="TQV73284.1"/>
    </source>
</evidence>
<evidence type="ECO:0000256" key="8">
    <source>
        <dbReference type="ARBA" id="ARBA00023125"/>
    </source>
</evidence>
<dbReference type="CDD" id="cd00798">
    <property type="entry name" value="INT_XerDC_C"/>
    <property type="match status" value="1"/>
</dbReference>
<organism evidence="14 15">
    <name type="scientific">Denitrobaculum tricleocarpae</name>
    <dbReference type="NCBI Taxonomy" id="2591009"/>
    <lineage>
        <taxon>Bacteria</taxon>
        <taxon>Pseudomonadati</taxon>
        <taxon>Pseudomonadota</taxon>
        <taxon>Alphaproteobacteria</taxon>
        <taxon>Rhodospirillales</taxon>
        <taxon>Rhodospirillaceae</taxon>
        <taxon>Denitrobaculum</taxon>
    </lineage>
</organism>
<evidence type="ECO:0000256" key="10">
    <source>
        <dbReference type="ARBA" id="ARBA00023306"/>
    </source>
</evidence>
<dbReference type="InterPro" id="IPR050090">
    <property type="entry name" value="Tyrosine_recombinase_XerCD"/>
</dbReference>
<dbReference type="GO" id="GO:0007059">
    <property type="term" value="P:chromosome segregation"/>
    <property type="evidence" value="ECO:0007669"/>
    <property type="project" value="UniProtKB-UniRule"/>
</dbReference>
<dbReference type="InterPro" id="IPR044068">
    <property type="entry name" value="CB"/>
</dbReference>
<keyword evidence="8 11" id="KW-0238">DNA-binding</keyword>
<evidence type="ECO:0000256" key="11">
    <source>
        <dbReference type="HAMAP-Rule" id="MF_01807"/>
    </source>
</evidence>
<evidence type="ECO:0000259" key="13">
    <source>
        <dbReference type="PROSITE" id="PS51900"/>
    </source>
</evidence>
<keyword evidence="9 11" id="KW-0233">DNA recombination</keyword>
<dbReference type="PANTHER" id="PTHR30349">
    <property type="entry name" value="PHAGE INTEGRASE-RELATED"/>
    <property type="match status" value="1"/>
</dbReference>
<dbReference type="GO" id="GO:0005737">
    <property type="term" value="C:cytoplasm"/>
    <property type="evidence" value="ECO:0007669"/>
    <property type="project" value="UniProtKB-SubCell"/>
</dbReference>
<dbReference type="RefSeq" id="WP_142899184.1">
    <property type="nucleotide sequence ID" value="NZ_ML660062.1"/>
</dbReference>
<evidence type="ECO:0000256" key="2">
    <source>
        <dbReference type="ARBA" id="ARBA00010450"/>
    </source>
</evidence>
<feature type="domain" description="Core-binding (CB)" evidence="13">
    <location>
        <begin position="19"/>
        <end position="104"/>
    </location>
</feature>
<comment type="similarity">
    <text evidence="2 11">Belongs to the 'phage' integrase family. XerD subfamily.</text>
</comment>
<dbReference type="PROSITE" id="PS51898">
    <property type="entry name" value="TYR_RECOMBINASE"/>
    <property type="match status" value="1"/>
</dbReference>
<evidence type="ECO:0000256" key="3">
    <source>
        <dbReference type="ARBA" id="ARBA00015810"/>
    </source>
</evidence>
<dbReference type="Pfam" id="PF00589">
    <property type="entry name" value="Phage_integrase"/>
    <property type="match status" value="1"/>
</dbReference>
<feature type="active site" evidence="11">
    <location>
        <position position="302"/>
    </location>
</feature>
<proteinExistence type="inferred from homology"/>
<dbReference type="HAMAP" id="MF_01807">
    <property type="entry name" value="Recomb_XerD"/>
    <property type="match status" value="1"/>
</dbReference>
<dbReference type="InterPro" id="IPR004107">
    <property type="entry name" value="Integrase_SAM-like_N"/>
</dbReference>
<dbReference type="InterPro" id="IPR010998">
    <property type="entry name" value="Integrase_recombinase_N"/>
</dbReference>
<evidence type="ECO:0000256" key="7">
    <source>
        <dbReference type="ARBA" id="ARBA00022908"/>
    </source>
</evidence>
<dbReference type="InterPro" id="IPR011010">
    <property type="entry name" value="DNA_brk_join_enz"/>
</dbReference>
<reference evidence="14 15" key="1">
    <citation type="submission" date="2019-06" db="EMBL/GenBank/DDBJ databases">
        <title>Whole genome sequence for Rhodospirillaceae sp. R148.</title>
        <authorList>
            <person name="Wang G."/>
        </authorList>
    </citation>
    <scope>NUCLEOTIDE SEQUENCE [LARGE SCALE GENOMIC DNA]</scope>
    <source>
        <strain evidence="14 15">R148</strain>
    </source>
</reference>
<comment type="subcellular location">
    <subcellularLocation>
        <location evidence="1 11">Cytoplasm</location>
    </subcellularLocation>
</comment>
<feature type="active site" description="O-(3'-phospho-DNA)-tyrosine intermediate" evidence="11">
    <location>
        <position position="311"/>
    </location>
</feature>
<gene>
    <name evidence="11" type="primary">xerD</name>
    <name evidence="14" type="ORF">FKG95_25015</name>
</gene>
<dbReference type="GO" id="GO:0003677">
    <property type="term" value="F:DNA binding"/>
    <property type="evidence" value="ECO:0007669"/>
    <property type="project" value="UniProtKB-UniRule"/>
</dbReference>
<dbReference type="InterPro" id="IPR023009">
    <property type="entry name" value="Tyrosine_recombinase_XerC/XerD"/>
</dbReference>
<name>A0A545T7S7_9PROT</name>
<dbReference type="PANTHER" id="PTHR30349:SF90">
    <property type="entry name" value="TYROSINE RECOMBINASE XERD"/>
    <property type="match status" value="1"/>
</dbReference>
<evidence type="ECO:0000259" key="12">
    <source>
        <dbReference type="PROSITE" id="PS51898"/>
    </source>
</evidence>
<evidence type="ECO:0000256" key="5">
    <source>
        <dbReference type="ARBA" id="ARBA00022618"/>
    </source>
</evidence>
<dbReference type="NCBIfam" id="NF001399">
    <property type="entry name" value="PRK00283.1"/>
    <property type="match status" value="1"/>
</dbReference>